<proteinExistence type="inferred from homology"/>
<keyword evidence="5 7" id="KW-0472">Membrane</keyword>
<feature type="compositionally biased region" description="Low complexity" evidence="6">
    <location>
        <begin position="209"/>
        <end position="222"/>
    </location>
</feature>
<evidence type="ECO:0000256" key="3">
    <source>
        <dbReference type="ARBA" id="ARBA00022692"/>
    </source>
</evidence>
<gene>
    <name evidence="8" type="ORF">CVLEPA_LOCUS26432</name>
</gene>
<reference evidence="8 9" key="1">
    <citation type="submission" date="2024-02" db="EMBL/GenBank/DDBJ databases">
        <authorList>
            <person name="Daric V."/>
            <person name="Darras S."/>
        </authorList>
    </citation>
    <scope>NUCLEOTIDE SEQUENCE [LARGE SCALE GENOMIC DNA]</scope>
</reference>
<dbReference type="InterPro" id="IPR007237">
    <property type="entry name" value="CD20-like"/>
</dbReference>
<feature type="compositionally biased region" description="Pro residues" evidence="6">
    <location>
        <begin position="223"/>
        <end position="239"/>
    </location>
</feature>
<evidence type="ECO:0008006" key="10">
    <source>
        <dbReference type="Google" id="ProtNLM"/>
    </source>
</evidence>
<evidence type="ECO:0000313" key="9">
    <source>
        <dbReference type="Proteomes" id="UP001642483"/>
    </source>
</evidence>
<keyword evidence="9" id="KW-1185">Reference proteome</keyword>
<name>A0ABP0GSA1_CLALP</name>
<feature type="transmembrane region" description="Helical" evidence="7">
    <location>
        <begin position="63"/>
        <end position="81"/>
    </location>
</feature>
<feature type="transmembrane region" description="Helical" evidence="7">
    <location>
        <begin position="26"/>
        <end position="51"/>
    </location>
</feature>
<dbReference type="PANTHER" id="PTHR23320:SF158">
    <property type="entry name" value="CREB-BINDING PROTEIN-LIKE ISOFORM X1"/>
    <property type="match status" value="1"/>
</dbReference>
<evidence type="ECO:0000256" key="4">
    <source>
        <dbReference type="ARBA" id="ARBA00022989"/>
    </source>
</evidence>
<dbReference type="EMBL" id="CAWYQH010000130">
    <property type="protein sequence ID" value="CAK8693105.1"/>
    <property type="molecule type" value="Genomic_DNA"/>
</dbReference>
<keyword evidence="3 7" id="KW-0812">Transmembrane</keyword>
<sequence>MATQVQQVTVAAGQPQQVVFKNLKSIFILGITETVLGVLIAILGAVVMVLFSSRATINVGEGLWCGIWVIIAGVLGIFAGRNNTTLSLINAHLGLSITATVFSGIQVCIDSSVASAFGVYYAGSTPHGLFSCLAIFGFISFVLLITSSALCCSSSPNTCCGSCCGAPSGGPPPQTMHVVTQQPAVVYQTPGVQPGQMTVMQTSPPPVAYPAQQQPYDQKAAGMPPPAGVVAGVPPPYSG</sequence>
<comment type="similarity">
    <text evidence="2">Belongs to the MS4A family.</text>
</comment>
<evidence type="ECO:0000313" key="8">
    <source>
        <dbReference type="EMBL" id="CAK8693105.1"/>
    </source>
</evidence>
<evidence type="ECO:0000256" key="2">
    <source>
        <dbReference type="ARBA" id="ARBA00009565"/>
    </source>
</evidence>
<dbReference type="Pfam" id="PF04103">
    <property type="entry name" value="CD20"/>
    <property type="match status" value="1"/>
</dbReference>
<protein>
    <recommendedName>
        <fullName evidence="10">Transmembrane protein</fullName>
    </recommendedName>
</protein>
<dbReference type="InterPro" id="IPR030417">
    <property type="entry name" value="MS4A"/>
</dbReference>
<accession>A0ABP0GSA1</accession>
<evidence type="ECO:0000256" key="1">
    <source>
        <dbReference type="ARBA" id="ARBA00004141"/>
    </source>
</evidence>
<organism evidence="8 9">
    <name type="scientific">Clavelina lepadiformis</name>
    <name type="common">Light-bulb sea squirt</name>
    <name type="synonym">Ascidia lepadiformis</name>
    <dbReference type="NCBI Taxonomy" id="159417"/>
    <lineage>
        <taxon>Eukaryota</taxon>
        <taxon>Metazoa</taxon>
        <taxon>Chordata</taxon>
        <taxon>Tunicata</taxon>
        <taxon>Ascidiacea</taxon>
        <taxon>Aplousobranchia</taxon>
        <taxon>Clavelinidae</taxon>
        <taxon>Clavelina</taxon>
    </lineage>
</organism>
<feature type="transmembrane region" description="Helical" evidence="7">
    <location>
        <begin position="129"/>
        <end position="150"/>
    </location>
</feature>
<evidence type="ECO:0000256" key="7">
    <source>
        <dbReference type="SAM" id="Phobius"/>
    </source>
</evidence>
<keyword evidence="4 7" id="KW-1133">Transmembrane helix</keyword>
<feature type="region of interest" description="Disordered" evidence="6">
    <location>
        <begin position="209"/>
        <end position="239"/>
    </location>
</feature>
<comment type="subcellular location">
    <subcellularLocation>
        <location evidence="1">Membrane</location>
        <topology evidence="1">Multi-pass membrane protein</topology>
    </subcellularLocation>
</comment>
<comment type="caution">
    <text evidence="8">The sequence shown here is derived from an EMBL/GenBank/DDBJ whole genome shotgun (WGS) entry which is preliminary data.</text>
</comment>
<dbReference type="PANTHER" id="PTHR23320">
    <property type="entry name" value="MEMBRANE-SPANNING 4-DOMAINS SUBFAMILY A MS4A -RELATED"/>
    <property type="match status" value="1"/>
</dbReference>
<evidence type="ECO:0000256" key="5">
    <source>
        <dbReference type="ARBA" id="ARBA00023136"/>
    </source>
</evidence>
<dbReference type="Proteomes" id="UP001642483">
    <property type="component" value="Unassembled WGS sequence"/>
</dbReference>
<evidence type="ECO:0000256" key="6">
    <source>
        <dbReference type="SAM" id="MobiDB-lite"/>
    </source>
</evidence>